<feature type="domain" description="MaoC-like" evidence="1">
    <location>
        <begin position="21"/>
        <end position="125"/>
    </location>
</feature>
<accession>A0A167GTY2</accession>
<dbReference type="RefSeq" id="WP_066095371.1">
    <property type="nucleotide sequence ID" value="NZ_CP017476.1"/>
</dbReference>
<evidence type="ECO:0000259" key="1">
    <source>
        <dbReference type="Pfam" id="PF01575"/>
    </source>
</evidence>
<dbReference type="PANTHER" id="PTHR43664:SF1">
    <property type="entry name" value="BETA-METHYLMALYL-COA DEHYDRATASE"/>
    <property type="match status" value="1"/>
</dbReference>
<evidence type="ECO:0000313" key="4">
    <source>
        <dbReference type="Proteomes" id="UP000185657"/>
    </source>
</evidence>
<dbReference type="STRING" id="1763535.LPB072_01835"/>
<dbReference type="KEGG" id="hyl:LPB072_01835"/>
<dbReference type="InterPro" id="IPR052342">
    <property type="entry name" value="MCH/BMMD"/>
</dbReference>
<reference evidence="3 4" key="1">
    <citation type="submission" date="2016-02" db="EMBL/GenBank/DDBJ databases">
        <title>Draft genome sequence of Hydrogenophaga sp. LPB0072.</title>
        <authorList>
            <person name="Shin S.-K."/>
            <person name="Yi H."/>
        </authorList>
    </citation>
    <scope>NUCLEOTIDE SEQUENCE [LARGE SCALE GENOMIC DNA]</scope>
    <source>
        <strain evidence="3 4">LPB0072</strain>
    </source>
</reference>
<dbReference type="EMBL" id="LVWD01000037">
    <property type="protein sequence ID" value="OAD39880.1"/>
    <property type="molecule type" value="Genomic_DNA"/>
</dbReference>
<organism evidence="2 5">
    <name type="scientific">Hydrogenophaga crassostreae</name>
    <dbReference type="NCBI Taxonomy" id="1763535"/>
    <lineage>
        <taxon>Bacteria</taxon>
        <taxon>Pseudomonadati</taxon>
        <taxon>Pseudomonadota</taxon>
        <taxon>Betaproteobacteria</taxon>
        <taxon>Burkholderiales</taxon>
        <taxon>Comamonadaceae</taxon>
        <taxon>Hydrogenophaga</taxon>
    </lineage>
</organism>
<protein>
    <submittedName>
        <fullName evidence="2">Dehydratase</fullName>
    </submittedName>
</protein>
<dbReference type="Gene3D" id="3.10.129.10">
    <property type="entry name" value="Hotdog Thioesterase"/>
    <property type="match status" value="1"/>
</dbReference>
<dbReference type="SUPFAM" id="SSF54637">
    <property type="entry name" value="Thioesterase/thiol ester dehydrase-isomerase"/>
    <property type="match status" value="1"/>
</dbReference>
<name>A0A167GTY2_9BURK</name>
<dbReference type="EMBL" id="CP017476">
    <property type="protein sequence ID" value="AOW11787.1"/>
    <property type="molecule type" value="Genomic_DNA"/>
</dbReference>
<dbReference type="OrthoDB" id="5298629at2"/>
<dbReference type="Proteomes" id="UP000185657">
    <property type="component" value="Unassembled WGS sequence"/>
</dbReference>
<dbReference type="CDD" id="cd03454">
    <property type="entry name" value="YdeM"/>
    <property type="match status" value="1"/>
</dbReference>
<dbReference type="Pfam" id="PF01575">
    <property type="entry name" value="MaoC_dehydratas"/>
    <property type="match status" value="1"/>
</dbReference>
<gene>
    <name evidence="2" type="ORF">LPB072_01835</name>
    <name evidence="3" type="ORF">LPB72_20095</name>
</gene>
<dbReference type="AlphaFoldDB" id="A0A167GTY2"/>
<evidence type="ECO:0000313" key="3">
    <source>
        <dbReference type="EMBL" id="OAD39880.1"/>
    </source>
</evidence>
<proteinExistence type="predicted"/>
<dbReference type="InterPro" id="IPR002539">
    <property type="entry name" value="MaoC-like_dom"/>
</dbReference>
<dbReference type="InterPro" id="IPR029069">
    <property type="entry name" value="HotDog_dom_sf"/>
</dbReference>
<reference evidence="2 5" key="2">
    <citation type="submission" date="2016-10" db="EMBL/GenBank/DDBJ databases">
        <title>Hydorgenophaga sp. LPB0072 isolated from gastropod.</title>
        <authorList>
            <person name="Kim E."/>
            <person name="Yi H."/>
        </authorList>
    </citation>
    <scope>NUCLEOTIDE SEQUENCE [LARGE SCALE GENOMIC DNA]</scope>
    <source>
        <strain evidence="2 5">LPB0072</strain>
    </source>
</reference>
<keyword evidence="4" id="KW-1185">Reference proteome</keyword>
<evidence type="ECO:0000313" key="5">
    <source>
        <dbReference type="Proteomes" id="UP000185680"/>
    </source>
</evidence>
<dbReference type="PANTHER" id="PTHR43664">
    <property type="entry name" value="MONOAMINE OXIDASE-RELATED"/>
    <property type="match status" value="1"/>
</dbReference>
<dbReference type="Proteomes" id="UP000185680">
    <property type="component" value="Chromosome"/>
</dbReference>
<sequence>MTATTPEQSPHIKYWWEDLDIGQTRDLGTISPTREEIIAFASQFDPQPFHLSDEGGKASVFGALSASGWHTCAMAMRLMVTNFLHESSSLGSPGLESLKWTKPVYPGDVLRLQHTITEKRPMSKRPDVGLVRTVWEMFNQHGDKVLHMEGYGMFRLKSPPRSAAARVAAPEGG</sequence>
<evidence type="ECO:0000313" key="2">
    <source>
        <dbReference type="EMBL" id="AOW11787.1"/>
    </source>
</evidence>